<sequence>MSLKPIGGGIHRGLSQSRDKRRPSKNRNQLRAQRGYLPPAVEHRRCCNPFGKKLNSTTLDTHRRRLGLRRECVSFAHFGTIWRPSAPTGRLRTREQTLIVLAIARFVLPNGASDSGTPYYHRNKGYIFGQVSVDHRPVPDGLPDAPLYWKCQNRHYIGLMPHRYRGADWHRFKSDAGHVRATLVRLTCLFVCLYPCSHTWRFLGTDA</sequence>
<accession>A0ABN8J765</accession>
<protein>
    <submittedName>
        <fullName evidence="2">Uncharacterized protein</fullName>
    </submittedName>
</protein>
<feature type="region of interest" description="Disordered" evidence="1">
    <location>
        <begin position="1"/>
        <end position="35"/>
    </location>
</feature>
<keyword evidence="3" id="KW-1185">Reference proteome</keyword>
<feature type="non-terminal residue" evidence="2">
    <location>
        <position position="1"/>
    </location>
</feature>
<evidence type="ECO:0000256" key="1">
    <source>
        <dbReference type="SAM" id="MobiDB-lite"/>
    </source>
</evidence>
<evidence type="ECO:0000313" key="2">
    <source>
        <dbReference type="EMBL" id="CAH2072051.1"/>
    </source>
</evidence>
<name>A0ABN8J765_9NEOP</name>
<organism evidence="2 3">
    <name type="scientific">Iphiclides podalirius</name>
    <name type="common">scarce swallowtail</name>
    <dbReference type="NCBI Taxonomy" id="110791"/>
    <lineage>
        <taxon>Eukaryota</taxon>
        <taxon>Metazoa</taxon>
        <taxon>Ecdysozoa</taxon>
        <taxon>Arthropoda</taxon>
        <taxon>Hexapoda</taxon>
        <taxon>Insecta</taxon>
        <taxon>Pterygota</taxon>
        <taxon>Neoptera</taxon>
        <taxon>Endopterygota</taxon>
        <taxon>Lepidoptera</taxon>
        <taxon>Glossata</taxon>
        <taxon>Ditrysia</taxon>
        <taxon>Papilionoidea</taxon>
        <taxon>Papilionidae</taxon>
        <taxon>Papilioninae</taxon>
        <taxon>Iphiclides</taxon>
    </lineage>
</organism>
<reference evidence="2" key="1">
    <citation type="submission" date="2022-03" db="EMBL/GenBank/DDBJ databases">
        <authorList>
            <person name="Martin H S."/>
        </authorList>
    </citation>
    <scope>NUCLEOTIDE SEQUENCE</scope>
</reference>
<gene>
    <name evidence="2" type="ORF">IPOD504_LOCUS15383</name>
</gene>
<evidence type="ECO:0000313" key="3">
    <source>
        <dbReference type="Proteomes" id="UP000837857"/>
    </source>
</evidence>
<feature type="compositionally biased region" description="Gly residues" evidence="1">
    <location>
        <begin position="1"/>
        <end position="11"/>
    </location>
</feature>
<dbReference type="Proteomes" id="UP000837857">
    <property type="component" value="Chromosome 6"/>
</dbReference>
<dbReference type="EMBL" id="OW152818">
    <property type="protein sequence ID" value="CAH2072051.1"/>
    <property type="molecule type" value="Genomic_DNA"/>
</dbReference>
<proteinExistence type="predicted"/>